<dbReference type="CDD" id="cd06261">
    <property type="entry name" value="TM_PBP2"/>
    <property type="match status" value="1"/>
</dbReference>
<proteinExistence type="inferred from homology"/>
<name>A0ABY7YTL8_9HYPH</name>
<feature type="transmembrane region" description="Helical" evidence="7">
    <location>
        <begin position="287"/>
        <end position="308"/>
    </location>
</feature>
<feature type="transmembrane region" description="Helical" evidence="7">
    <location>
        <begin position="135"/>
        <end position="158"/>
    </location>
</feature>
<evidence type="ECO:0000259" key="8">
    <source>
        <dbReference type="PROSITE" id="PS50928"/>
    </source>
</evidence>
<evidence type="ECO:0000313" key="9">
    <source>
        <dbReference type="EMBL" id="WDR04649.1"/>
    </source>
</evidence>
<evidence type="ECO:0000256" key="3">
    <source>
        <dbReference type="ARBA" id="ARBA00022475"/>
    </source>
</evidence>
<evidence type="ECO:0000313" key="10">
    <source>
        <dbReference type="Proteomes" id="UP001222118"/>
    </source>
</evidence>
<dbReference type="PROSITE" id="PS50928">
    <property type="entry name" value="ABC_TM1"/>
    <property type="match status" value="1"/>
</dbReference>
<dbReference type="Gene3D" id="1.10.3720.10">
    <property type="entry name" value="MetI-like"/>
    <property type="match status" value="1"/>
</dbReference>
<feature type="transmembrane region" description="Helical" evidence="7">
    <location>
        <begin position="12"/>
        <end position="30"/>
    </location>
</feature>
<dbReference type="InterPro" id="IPR045621">
    <property type="entry name" value="BPD_transp_1_N"/>
</dbReference>
<comment type="similarity">
    <text evidence="7">Belongs to the binding-protein-dependent transport system permease family.</text>
</comment>
<feature type="transmembrane region" description="Helical" evidence="7">
    <location>
        <begin position="236"/>
        <end position="258"/>
    </location>
</feature>
<dbReference type="EMBL" id="CP118247">
    <property type="protein sequence ID" value="WDR04649.1"/>
    <property type="molecule type" value="Genomic_DNA"/>
</dbReference>
<feature type="domain" description="ABC transmembrane type-1" evidence="8">
    <location>
        <begin position="96"/>
        <end position="301"/>
    </location>
</feature>
<comment type="subcellular location">
    <subcellularLocation>
        <location evidence="1 7">Cell membrane</location>
        <topology evidence="1 7">Multi-pass membrane protein</topology>
    </subcellularLocation>
</comment>
<keyword evidence="4 7" id="KW-0812">Transmembrane</keyword>
<keyword evidence="2 7" id="KW-0813">Transport</keyword>
<evidence type="ECO:0000256" key="5">
    <source>
        <dbReference type="ARBA" id="ARBA00022989"/>
    </source>
</evidence>
<keyword evidence="5 7" id="KW-1133">Transmembrane helix</keyword>
<feature type="transmembrane region" description="Helical" evidence="7">
    <location>
        <begin position="100"/>
        <end position="123"/>
    </location>
</feature>
<evidence type="ECO:0000256" key="7">
    <source>
        <dbReference type="RuleBase" id="RU363032"/>
    </source>
</evidence>
<organism evidence="9 10">
    <name type="scientific">Devosia rhodophyticola</name>
    <dbReference type="NCBI Taxonomy" id="3026423"/>
    <lineage>
        <taxon>Bacteria</taxon>
        <taxon>Pseudomonadati</taxon>
        <taxon>Pseudomonadota</taxon>
        <taxon>Alphaproteobacteria</taxon>
        <taxon>Hyphomicrobiales</taxon>
        <taxon>Devosiaceae</taxon>
        <taxon>Devosia</taxon>
    </lineage>
</organism>
<dbReference type="Pfam" id="PF19300">
    <property type="entry name" value="BPD_transp_1_N"/>
    <property type="match status" value="1"/>
</dbReference>
<reference evidence="9 10" key="1">
    <citation type="submission" date="2023-02" db="EMBL/GenBank/DDBJ databases">
        <title>Devosia chondri sp. nov., isolated from the phycosphere of marine algae.</title>
        <authorList>
            <person name="Kim J.M."/>
            <person name="Lee J.K."/>
            <person name="Choi B.J."/>
            <person name="Bayburt H."/>
            <person name="Jeon C.O."/>
        </authorList>
    </citation>
    <scope>NUCLEOTIDE SEQUENCE [LARGE SCALE GENOMIC DNA]</scope>
    <source>
        <strain evidence="9 10">G2-5</strain>
    </source>
</reference>
<keyword evidence="3" id="KW-1003">Cell membrane</keyword>
<feature type="transmembrane region" description="Helical" evidence="7">
    <location>
        <begin position="178"/>
        <end position="198"/>
    </location>
</feature>
<accession>A0ABY7YTL8</accession>
<dbReference type="Proteomes" id="UP001222118">
    <property type="component" value="Chromosome"/>
</dbReference>
<keyword evidence="6 7" id="KW-0472">Membrane</keyword>
<evidence type="ECO:0000256" key="1">
    <source>
        <dbReference type="ARBA" id="ARBA00004651"/>
    </source>
</evidence>
<evidence type="ECO:0000256" key="2">
    <source>
        <dbReference type="ARBA" id="ARBA00022448"/>
    </source>
</evidence>
<sequence>MLRYTLRRVLEFIPTIFIAVTLIFVITRLVPGSPITALIGNQSVDAAKIDAMAQQLGLDRPVWEQYIEWLPRVVTGNFGQSMFFSAPVVDVILDRFPVTFSLTFLALIVTIAIGIPIGILSAMRRGGIFDYFGNVLSSLGMALPPFWLGFMLMLVFAVGLQWVPASGYRPIEFGFWNWFSRLLLPVAALSVSQIGLVVRMTRSTMIEVLGTEYVGMARTKGLRERTVILKHALRNAMIQIVTVIGLVFALGLGGSVIIENVFALPGLGELITTAAVRRDYPTLEGGIFYLTLVALAINLVVDLAYAYFNPRIRYS</sequence>
<dbReference type="PANTHER" id="PTHR43163">
    <property type="entry name" value="DIPEPTIDE TRANSPORT SYSTEM PERMEASE PROTEIN DPPB-RELATED"/>
    <property type="match status" value="1"/>
</dbReference>
<dbReference type="Pfam" id="PF00528">
    <property type="entry name" value="BPD_transp_1"/>
    <property type="match status" value="1"/>
</dbReference>
<dbReference type="SUPFAM" id="SSF161098">
    <property type="entry name" value="MetI-like"/>
    <property type="match status" value="1"/>
</dbReference>
<keyword evidence="10" id="KW-1185">Reference proteome</keyword>
<gene>
    <name evidence="9" type="ORF">PSQ90_09935</name>
</gene>
<dbReference type="PANTHER" id="PTHR43163:SF6">
    <property type="entry name" value="DIPEPTIDE TRANSPORT SYSTEM PERMEASE PROTEIN DPPB-RELATED"/>
    <property type="match status" value="1"/>
</dbReference>
<dbReference type="InterPro" id="IPR000515">
    <property type="entry name" value="MetI-like"/>
</dbReference>
<dbReference type="InterPro" id="IPR035906">
    <property type="entry name" value="MetI-like_sf"/>
</dbReference>
<dbReference type="RefSeq" id="WP_282210170.1">
    <property type="nucleotide sequence ID" value="NZ_CP118247.1"/>
</dbReference>
<evidence type="ECO:0000256" key="6">
    <source>
        <dbReference type="ARBA" id="ARBA00023136"/>
    </source>
</evidence>
<protein>
    <submittedName>
        <fullName evidence="9">ABC transporter permease</fullName>
    </submittedName>
</protein>
<evidence type="ECO:0000256" key="4">
    <source>
        <dbReference type="ARBA" id="ARBA00022692"/>
    </source>
</evidence>